<comment type="caution">
    <text evidence="2">The sequence shown here is derived from an EMBL/GenBank/DDBJ whole genome shotgun (WGS) entry which is preliminary data.</text>
</comment>
<accession>A0ABQ8AXM4</accession>
<feature type="region of interest" description="Disordered" evidence="1">
    <location>
        <begin position="8"/>
        <end position="52"/>
    </location>
</feature>
<protein>
    <submittedName>
        <fullName evidence="2">Uncharacterized protein</fullName>
    </submittedName>
</protein>
<gene>
    <name evidence="2" type="ORF">HID58_046822</name>
</gene>
<dbReference type="Gene3D" id="3.40.50.300">
    <property type="entry name" value="P-loop containing nucleotide triphosphate hydrolases"/>
    <property type="match status" value="1"/>
</dbReference>
<keyword evidence="3" id="KW-1185">Reference proteome</keyword>
<name>A0ABQ8AXM4_BRANA</name>
<dbReference type="EMBL" id="JAGKQM010000012">
    <property type="protein sequence ID" value="KAH0897254.1"/>
    <property type="molecule type" value="Genomic_DNA"/>
</dbReference>
<evidence type="ECO:0000313" key="2">
    <source>
        <dbReference type="EMBL" id="KAH0897254.1"/>
    </source>
</evidence>
<sequence length="197" mass="22244">MECQRLALSSSSSTFNTKQTGPNNGHSLKKTVKTHPNFQNQTRKRSSRRLATSISDSPFSVTTSFVSVTSTVLNFLSSIFHDNSPLSMCFSTNTKSISPQSHPDSIASYSNPLMCSRRGKNRLCLVLAPTRELARQVEKEFREFASSLDTICLYGGIPMGQRIVPFYLYLATSINLERFFRPPERQEYEPINSWDLT</sequence>
<dbReference type="InterPro" id="IPR027417">
    <property type="entry name" value="P-loop_NTPase"/>
</dbReference>
<feature type="compositionally biased region" description="Polar residues" evidence="1">
    <location>
        <begin position="8"/>
        <end position="26"/>
    </location>
</feature>
<dbReference type="SUPFAM" id="SSF52540">
    <property type="entry name" value="P-loop containing nucleoside triphosphate hydrolases"/>
    <property type="match status" value="1"/>
</dbReference>
<organism evidence="2 3">
    <name type="scientific">Brassica napus</name>
    <name type="common">Rape</name>
    <dbReference type="NCBI Taxonomy" id="3708"/>
    <lineage>
        <taxon>Eukaryota</taxon>
        <taxon>Viridiplantae</taxon>
        <taxon>Streptophyta</taxon>
        <taxon>Embryophyta</taxon>
        <taxon>Tracheophyta</taxon>
        <taxon>Spermatophyta</taxon>
        <taxon>Magnoliopsida</taxon>
        <taxon>eudicotyledons</taxon>
        <taxon>Gunneridae</taxon>
        <taxon>Pentapetalae</taxon>
        <taxon>rosids</taxon>
        <taxon>malvids</taxon>
        <taxon>Brassicales</taxon>
        <taxon>Brassicaceae</taxon>
        <taxon>Brassiceae</taxon>
        <taxon>Brassica</taxon>
    </lineage>
</organism>
<evidence type="ECO:0000256" key="1">
    <source>
        <dbReference type="SAM" id="MobiDB-lite"/>
    </source>
</evidence>
<dbReference type="Proteomes" id="UP000824890">
    <property type="component" value="Unassembled WGS sequence"/>
</dbReference>
<reference evidence="2 3" key="1">
    <citation type="submission" date="2021-05" db="EMBL/GenBank/DDBJ databases">
        <title>Genome Assembly of Synthetic Allotetraploid Brassica napus Reveals Homoeologous Exchanges between Subgenomes.</title>
        <authorList>
            <person name="Davis J.T."/>
        </authorList>
    </citation>
    <scope>NUCLEOTIDE SEQUENCE [LARGE SCALE GENOMIC DNA]</scope>
    <source>
        <strain evidence="3">cv. Da-Ae</strain>
        <tissue evidence="2">Seedling</tissue>
    </source>
</reference>
<evidence type="ECO:0000313" key="3">
    <source>
        <dbReference type="Proteomes" id="UP000824890"/>
    </source>
</evidence>
<proteinExistence type="predicted"/>